<proteinExistence type="predicted"/>
<dbReference type="PANTHER" id="PTHR14614">
    <property type="entry name" value="HEPATOCELLULAR CARCINOMA-ASSOCIATED ANTIGEN"/>
    <property type="match status" value="1"/>
</dbReference>
<protein>
    <submittedName>
        <fullName evidence="1">Methyltransferase domain-containing protein</fullName>
    </submittedName>
</protein>
<dbReference type="GO" id="GO:0032259">
    <property type="term" value="P:methylation"/>
    <property type="evidence" value="ECO:0007669"/>
    <property type="project" value="UniProtKB-KW"/>
</dbReference>
<organism evidence="1 2">
    <name type="scientific">Congregibacter brevis</name>
    <dbReference type="NCBI Taxonomy" id="3081201"/>
    <lineage>
        <taxon>Bacteria</taxon>
        <taxon>Pseudomonadati</taxon>
        <taxon>Pseudomonadota</taxon>
        <taxon>Gammaproteobacteria</taxon>
        <taxon>Cellvibrionales</taxon>
        <taxon>Halieaceae</taxon>
        <taxon>Congregibacter</taxon>
    </lineage>
</organism>
<dbReference type="Pfam" id="PF10294">
    <property type="entry name" value="Methyltransf_16"/>
    <property type="match status" value="1"/>
</dbReference>
<dbReference type="SUPFAM" id="SSF53335">
    <property type="entry name" value="S-adenosyl-L-methionine-dependent methyltransferases"/>
    <property type="match status" value="1"/>
</dbReference>
<evidence type="ECO:0000313" key="1">
    <source>
        <dbReference type="EMBL" id="WOJ96146.1"/>
    </source>
</evidence>
<accession>A0ABZ0I9X5</accession>
<dbReference type="InterPro" id="IPR029063">
    <property type="entry name" value="SAM-dependent_MTases_sf"/>
</dbReference>
<gene>
    <name evidence="1" type="ORF">R0137_12955</name>
</gene>
<dbReference type="RefSeq" id="WP_407326833.1">
    <property type="nucleotide sequence ID" value="NZ_CP136865.1"/>
</dbReference>
<sequence length="204" mass="22725">MAAIQQHRYRGVILPTSSHPEIRRTKREQDAPSIHGNKLWKSSCLVIDYLHKNSEPAPEKVLDVGCGWGIGGIWCAKRFGASVTSVDADPNVFPFLDVTAELNGVSTKSRVARFEKLNGKFLRDFDTLIAADICFWDELVDPVSNMVNRALKAGVKRIIIADPERPTFHEMAERCVVRHGGEVLEWKTKGSLAARGALLVINNY</sequence>
<dbReference type="Proteomes" id="UP001626549">
    <property type="component" value="Chromosome"/>
</dbReference>
<dbReference type="Gene3D" id="3.40.50.150">
    <property type="entry name" value="Vaccinia Virus protein VP39"/>
    <property type="match status" value="1"/>
</dbReference>
<reference evidence="1 2" key="1">
    <citation type="submission" date="2023-10" db="EMBL/GenBank/DDBJ databases">
        <title>Two novel species belonging to the OM43/NOR5 clade.</title>
        <authorList>
            <person name="Park M."/>
        </authorList>
    </citation>
    <scope>NUCLEOTIDE SEQUENCE [LARGE SCALE GENOMIC DNA]</scope>
    <source>
        <strain evidence="1 2">IMCC45268</strain>
    </source>
</reference>
<keyword evidence="1" id="KW-0489">Methyltransferase</keyword>
<evidence type="ECO:0000313" key="2">
    <source>
        <dbReference type="Proteomes" id="UP001626549"/>
    </source>
</evidence>
<dbReference type="InterPro" id="IPR019410">
    <property type="entry name" value="Methyltransf_16"/>
</dbReference>
<keyword evidence="1" id="KW-0808">Transferase</keyword>
<keyword evidence="2" id="KW-1185">Reference proteome</keyword>
<dbReference type="GO" id="GO:0008168">
    <property type="term" value="F:methyltransferase activity"/>
    <property type="evidence" value="ECO:0007669"/>
    <property type="project" value="UniProtKB-KW"/>
</dbReference>
<name>A0ABZ0I9X5_9GAMM</name>
<dbReference type="EMBL" id="CP136865">
    <property type="protein sequence ID" value="WOJ96146.1"/>
    <property type="molecule type" value="Genomic_DNA"/>
</dbReference>